<feature type="compositionally biased region" description="Polar residues" evidence="1">
    <location>
        <begin position="600"/>
        <end position="609"/>
    </location>
</feature>
<feature type="compositionally biased region" description="Polar residues" evidence="1">
    <location>
        <begin position="876"/>
        <end position="892"/>
    </location>
</feature>
<feature type="compositionally biased region" description="Low complexity" evidence="1">
    <location>
        <begin position="1280"/>
        <end position="1315"/>
    </location>
</feature>
<dbReference type="Pfam" id="PF10539">
    <property type="entry name" value="Dev_Cell_Death"/>
    <property type="match status" value="1"/>
</dbReference>
<feature type="compositionally biased region" description="Basic and acidic residues" evidence="1">
    <location>
        <begin position="919"/>
        <end position="929"/>
    </location>
</feature>
<dbReference type="InterPro" id="IPR044832">
    <property type="entry name" value="NRP-like"/>
</dbReference>
<evidence type="ECO:0000259" key="2">
    <source>
        <dbReference type="PROSITE" id="PS51222"/>
    </source>
</evidence>
<protein>
    <recommendedName>
        <fullName evidence="2">DCD domain-containing protein</fullName>
    </recommendedName>
</protein>
<feature type="compositionally biased region" description="Low complexity" evidence="1">
    <location>
        <begin position="648"/>
        <end position="662"/>
    </location>
</feature>
<feature type="region of interest" description="Disordered" evidence="1">
    <location>
        <begin position="179"/>
        <end position="208"/>
    </location>
</feature>
<feature type="compositionally biased region" description="Basic and acidic residues" evidence="1">
    <location>
        <begin position="333"/>
        <end position="350"/>
    </location>
</feature>
<proteinExistence type="predicted"/>
<feature type="domain" description="DCD" evidence="2">
    <location>
        <begin position="28"/>
        <end position="161"/>
    </location>
</feature>
<dbReference type="InterPro" id="IPR013989">
    <property type="entry name" value="Dev_and_cell_death_domain"/>
</dbReference>
<feature type="compositionally biased region" description="Polar residues" evidence="1">
    <location>
        <begin position="617"/>
        <end position="642"/>
    </location>
</feature>
<feature type="compositionally biased region" description="Low complexity" evidence="1">
    <location>
        <begin position="1097"/>
        <end position="1120"/>
    </location>
</feature>
<feature type="region of interest" description="Disordered" evidence="1">
    <location>
        <begin position="1278"/>
        <end position="1329"/>
    </location>
</feature>
<dbReference type="PROSITE" id="PS51222">
    <property type="entry name" value="DCD"/>
    <property type="match status" value="1"/>
</dbReference>
<dbReference type="SMART" id="SM00767">
    <property type="entry name" value="DCD"/>
    <property type="match status" value="1"/>
</dbReference>
<organism evidence="3 4">
    <name type="scientific">Apatococcus lobatus</name>
    <dbReference type="NCBI Taxonomy" id="904363"/>
    <lineage>
        <taxon>Eukaryota</taxon>
        <taxon>Viridiplantae</taxon>
        <taxon>Chlorophyta</taxon>
        <taxon>core chlorophytes</taxon>
        <taxon>Trebouxiophyceae</taxon>
        <taxon>Chlorellales</taxon>
        <taxon>Chlorellaceae</taxon>
        <taxon>Apatococcus</taxon>
    </lineage>
</organism>
<feature type="compositionally biased region" description="Polar residues" evidence="1">
    <location>
        <begin position="1612"/>
        <end position="1638"/>
    </location>
</feature>
<name>A0AAW1RQ25_9CHLO</name>
<keyword evidence="4" id="KW-1185">Reference proteome</keyword>
<gene>
    <name evidence="3" type="ORF">WJX74_009305</name>
</gene>
<feature type="compositionally biased region" description="Polar residues" evidence="1">
    <location>
        <begin position="427"/>
        <end position="438"/>
    </location>
</feature>
<evidence type="ECO:0000256" key="1">
    <source>
        <dbReference type="SAM" id="MobiDB-lite"/>
    </source>
</evidence>
<feature type="compositionally biased region" description="Basic and acidic residues" evidence="1">
    <location>
        <begin position="363"/>
        <end position="374"/>
    </location>
</feature>
<feature type="compositionally biased region" description="Basic and acidic residues" evidence="1">
    <location>
        <begin position="773"/>
        <end position="784"/>
    </location>
</feature>
<feature type="compositionally biased region" description="Polar residues" evidence="1">
    <location>
        <begin position="322"/>
        <end position="332"/>
    </location>
</feature>
<feature type="region of interest" description="Disordered" evidence="1">
    <location>
        <begin position="1557"/>
        <end position="1589"/>
    </location>
</feature>
<dbReference type="GO" id="GO:0034976">
    <property type="term" value="P:response to endoplasmic reticulum stress"/>
    <property type="evidence" value="ECO:0007669"/>
    <property type="project" value="InterPro"/>
</dbReference>
<accession>A0AAW1RQ25</accession>
<evidence type="ECO:0000313" key="3">
    <source>
        <dbReference type="EMBL" id="KAK9835849.1"/>
    </source>
</evidence>
<reference evidence="3 4" key="1">
    <citation type="journal article" date="2024" name="Nat. Commun.">
        <title>Phylogenomics reveals the evolutionary origins of lichenization in chlorophyte algae.</title>
        <authorList>
            <person name="Puginier C."/>
            <person name="Libourel C."/>
            <person name="Otte J."/>
            <person name="Skaloud P."/>
            <person name="Haon M."/>
            <person name="Grisel S."/>
            <person name="Petersen M."/>
            <person name="Berrin J.G."/>
            <person name="Delaux P.M."/>
            <person name="Dal Grande F."/>
            <person name="Keller J."/>
        </authorList>
    </citation>
    <scope>NUCLEOTIDE SEQUENCE [LARGE SCALE GENOMIC DNA]</scope>
    <source>
        <strain evidence="3 4">SAG 2145</strain>
    </source>
</reference>
<feature type="compositionally biased region" description="Acidic residues" evidence="1">
    <location>
        <begin position="1722"/>
        <end position="1740"/>
    </location>
</feature>
<feature type="compositionally biased region" description="Basic and acidic residues" evidence="1">
    <location>
        <begin position="1672"/>
        <end position="1688"/>
    </location>
</feature>
<feature type="region of interest" description="Disordered" evidence="1">
    <location>
        <begin position="599"/>
        <end position="1229"/>
    </location>
</feature>
<comment type="caution">
    <text evidence="3">The sequence shown here is derived from an EMBL/GenBank/DDBJ whole genome shotgun (WGS) entry which is preliminary data.</text>
</comment>
<feature type="compositionally biased region" description="Polar residues" evidence="1">
    <location>
        <begin position="1192"/>
        <end position="1203"/>
    </location>
</feature>
<dbReference type="EMBL" id="JALJOS010000008">
    <property type="protein sequence ID" value="KAK9835849.1"/>
    <property type="molecule type" value="Genomic_DNA"/>
</dbReference>
<dbReference type="PANTHER" id="PTHR46034">
    <property type="match status" value="1"/>
</dbReference>
<feature type="compositionally biased region" description="Polar residues" evidence="1">
    <location>
        <begin position="731"/>
        <end position="760"/>
    </location>
</feature>
<feature type="compositionally biased region" description="Polar residues" evidence="1">
    <location>
        <begin position="1165"/>
        <end position="1182"/>
    </location>
</feature>
<feature type="compositionally biased region" description="Basic and acidic residues" evidence="1">
    <location>
        <begin position="184"/>
        <end position="208"/>
    </location>
</feature>
<dbReference type="Proteomes" id="UP001438707">
    <property type="component" value="Unassembled WGS sequence"/>
</dbReference>
<feature type="region of interest" description="Disordered" evidence="1">
    <location>
        <begin position="322"/>
        <end position="440"/>
    </location>
</feature>
<evidence type="ECO:0000313" key="4">
    <source>
        <dbReference type="Proteomes" id="UP001438707"/>
    </source>
</evidence>
<feature type="region of interest" description="Disordered" evidence="1">
    <location>
        <begin position="1611"/>
        <end position="1740"/>
    </location>
</feature>
<dbReference type="PANTHER" id="PTHR46034:SF7">
    <property type="entry name" value="INFLUENZA VIRUS NS1A-BINDING PROTEIN"/>
    <property type="match status" value="1"/>
</dbReference>
<sequence length="1740" mass="182900">MAAFAANLGEQAQPIKGAMSKSKPQGARPPEGYLFLCTSKTEQEALAGFFGLAGEKWPVIRNVKPGTHLFLLNIQTRVLHGCFEAASRPGYNLNPRAFGGTHKGSPFPCQVKTRRWLDAPPLEEADYKDLLLGRPLVGDAKRSYYDLKIPKVKPLEERFMACSEAENRRLGMPKIAASTGTRSSWHEPQPEWIPDDHHHSMLDPHDPPDAGAYHCDHEYWPVDGLPGEYAPGEQPLDWRDYPDVEFRDCFEGRGAAPYDTPSPDWQLGPSALSMVDQPEFGTVSIPFSSEPLDWHADEYARSISFPANPPFRGASMNSSYLSPSMPLGSSEQEFSRYQDHPQSRRGHSLDQRSTWDLNPQPGRDARVGDRDRAPGQHQTAELRMPATFWKELEDTGRDPPFGQDQHHLAGPSNAHRQQGPGSHCGATRQQSGHHGSQLRQHDNRAATTLQLLCIDAYEPAKNVLRAIQAALGTETRWSPIDFLLVRRAHHGQEAIVNLPSAPGGKPHSAVSLLVERMHGSSLEAFLHPTRNQRAVAKPLVARYCGTQGLEALAERFATTAVCCWAKADKHNVSSEKPTFFALPKSGQLSPALQKLRDKGCQTSAALSAHSSKHDTATHTAKSHSWTQRATKNSMPAAASQSLADEPAGRQQRSESQGQQAASTQGVRVAHAAKSTANDAGKLSGQQPSEAEPAGASVKRKREADAGRAQGEPASMAARKPNAQPDLLAGKQPQSQQSQANSFSKRAKTDGSSSAQQTPLPQLQDEPPASDATDGNKQDSGEKRRGGQRIEFQMPAAKSEATQARAGSTGGVLGMTLEQSIANRKGQAGAQPPAAMISTKPTASQLQPACEKSSRGRQLPGSGGLRASETRAPRATETGTADVSTAGSENVQKAQMAESGHDISKHRPGAASQGSTKVLVIDRRNGDVQHKVPRRSSANVAKAIASGAGSKRPLEELGDAAQQQTAHEAPARSRAKSAAAPAPDRAPTPATPLLNDVAAKQERVAKNAGSAAKVPAECPSMRLTSHRAPVSQPPQDVNVLDQHPAAASGPVDARSSKVQGAGMSKATMQKGRASQIGGRLAHAKQSQAGRAVCATGRPFGFSSASAAGPPSQAPAAVSSAPPHRPLAASCSIPAGRSSKLVPGSPAPQQRSLRPTAAGAHKPAKKCSSSLAIKSDPVRQQRSLRPTAAEACTPANNRSSSSGINSDPVRGDRPPEAQGSRRSLADGTEAHSLVQQEVQEKPNGDALAAAMAELEAQEAKVRALKAEAELKTLRARVRALEAQQQAQSASPSMDPSADIDPSAAPPGTSASLSSGSSQQRAMVQHDQPGLDVPQELAKGIRGAEQASDSSMRAALQGDAMELEHGKQASLTDPSVDAAVRVAGLHSAGRETSDPAIQAECFLSSLAASSQLGSSSTPPANLPLQQASGPELLTSTTSVHVAPEAMVSDIADSGGPAVVTCHVPISEPAQGCNATNMNGQEPVSQMAAPTFLSKIANEKLPKPTVAEAVAVSTRVSRPGADGVIELDGASSPMKAGVFPGCSSPQNRAADGQAAAADILTKPLPGDHPADSTSASAVVAEDSTMQSHPGPLLAATSLKSGLLQQQPISALPDRNMVSSSRLHQSCKGTQVVQPGDSEQLSSEAMEADAPPQQEADEGIEQQPVTVLEVGVSSQQEVDHSIEQAADAAKETDVGLPSAAGPGDAEWVIDASDFDGDEAGPPVDPDLAQEQEDLIDNDGDLDIGG</sequence>